<dbReference type="InterPro" id="IPR039448">
    <property type="entry name" value="Beta_helix"/>
</dbReference>
<protein>
    <recommendedName>
        <fullName evidence="1">Right handed beta helix domain-containing protein</fullName>
    </recommendedName>
</protein>
<dbReference type="InterPro" id="IPR011050">
    <property type="entry name" value="Pectin_lyase_fold/virulence"/>
</dbReference>
<accession>A0A2J7ZFX0</accession>
<dbReference type="InterPro" id="IPR012334">
    <property type="entry name" value="Pectin_lyas_fold"/>
</dbReference>
<dbReference type="SUPFAM" id="SSF51126">
    <property type="entry name" value="Pectin lyase-like"/>
    <property type="match status" value="1"/>
</dbReference>
<dbReference type="Proteomes" id="UP000236333">
    <property type="component" value="Unassembled WGS sequence"/>
</dbReference>
<dbReference type="OrthoDB" id="531376at2759"/>
<dbReference type="Pfam" id="PF13229">
    <property type="entry name" value="Beta_helix"/>
    <property type="match status" value="1"/>
</dbReference>
<proteinExistence type="predicted"/>
<dbReference type="EMBL" id="PGGS01003828">
    <property type="protein sequence ID" value="PNG99173.1"/>
    <property type="molecule type" value="Genomic_DNA"/>
</dbReference>
<evidence type="ECO:0000313" key="2">
    <source>
        <dbReference type="EMBL" id="PNG99173.1"/>
    </source>
</evidence>
<keyword evidence="3" id="KW-1185">Reference proteome</keyword>
<organism evidence="2 3">
    <name type="scientific">Tetrabaena socialis</name>
    <dbReference type="NCBI Taxonomy" id="47790"/>
    <lineage>
        <taxon>Eukaryota</taxon>
        <taxon>Viridiplantae</taxon>
        <taxon>Chlorophyta</taxon>
        <taxon>core chlorophytes</taxon>
        <taxon>Chlorophyceae</taxon>
        <taxon>CS clade</taxon>
        <taxon>Chlamydomonadales</taxon>
        <taxon>Tetrabaenaceae</taxon>
        <taxon>Tetrabaena</taxon>
    </lineage>
</organism>
<feature type="domain" description="Right handed beta helix" evidence="1">
    <location>
        <begin position="166"/>
        <end position="305"/>
    </location>
</feature>
<dbReference type="AlphaFoldDB" id="A0A2J7ZFX0"/>
<comment type="caution">
    <text evidence="2">The sequence shown here is derived from an EMBL/GenBank/DDBJ whole genome shotgun (WGS) entry which is preliminary data.</text>
</comment>
<feature type="non-terminal residue" evidence="2">
    <location>
        <position position="338"/>
    </location>
</feature>
<sequence length="338" mass="35300">TSNNNNSGQINLDYLDNIDLKLTCKELPKCIKRIQSCKLVLGDTLHINSHVEFDDVVVKYNFSGKSVIVVKVDAGTEKKPVTMKNVRFRFDKDNVSTSRDPRESFLLDVESHVTLATCKLRDSTEGCGARVHGGGQLKATGTEFNGNKLSGVEVSGAGSKAVLKEGCKLLDSTEGCGAFVDKGGHLDATGTTFSGNKLRGVRVTGASSKAVLKEGCTLSDSKESCGAIVDKGGHLDATGTTFSGNKIHGLQVGTGSTTVMTRCTLSDNIAHSAVVHSSGSLVATGTTFRGNKCKGVVVTGAGSKAVLKEGCTLLENEVNGAHVENGGQLKATGTEFKG</sequence>
<name>A0A2J7ZFX0_9CHLO</name>
<evidence type="ECO:0000259" key="1">
    <source>
        <dbReference type="Pfam" id="PF13229"/>
    </source>
</evidence>
<gene>
    <name evidence="2" type="ORF">TSOC_015055</name>
</gene>
<feature type="non-terminal residue" evidence="2">
    <location>
        <position position="1"/>
    </location>
</feature>
<dbReference type="Gene3D" id="2.160.20.10">
    <property type="entry name" value="Single-stranded right-handed beta-helix, Pectin lyase-like"/>
    <property type="match status" value="1"/>
</dbReference>
<evidence type="ECO:0000313" key="3">
    <source>
        <dbReference type="Proteomes" id="UP000236333"/>
    </source>
</evidence>
<reference evidence="2 3" key="1">
    <citation type="journal article" date="2017" name="Mol. Biol. Evol.">
        <title>The 4-celled Tetrabaena socialis nuclear genome reveals the essential components for genetic control of cell number at the origin of multicellularity in the volvocine lineage.</title>
        <authorList>
            <person name="Featherston J."/>
            <person name="Arakaki Y."/>
            <person name="Hanschen E.R."/>
            <person name="Ferris P.J."/>
            <person name="Michod R.E."/>
            <person name="Olson B.J.S.C."/>
            <person name="Nozaki H."/>
            <person name="Durand P.M."/>
        </authorList>
    </citation>
    <scope>NUCLEOTIDE SEQUENCE [LARGE SCALE GENOMIC DNA]</scope>
    <source>
        <strain evidence="2 3">NIES-571</strain>
    </source>
</reference>